<feature type="compositionally biased region" description="Basic and acidic residues" evidence="1">
    <location>
        <begin position="209"/>
        <end position="218"/>
    </location>
</feature>
<feature type="region of interest" description="Disordered" evidence="1">
    <location>
        <begin position="197"/>
        <end position="218"/>
    </location>
</feature>
<evidence type="ECO:0000259" key="3">
    <source>
        <dbReference type="Pfam" id="PF07879"/>
    </source>
</evidence>
<evidence type="ECO:0000256" key="1">
    <source>
        <dbReference type="SAM" id="MobiDB-lite"/>
    </source>
</evidence>
<feature type="domain" description="PHA accumulation regulator DNA-binding N-terminal" evidence="3">
    <location>
        <begin position="20"/>
        <end position="80"/>
    </location>
</feature>
<name>A0A963YP47_9PROT</name>
<dbReference type="NCBIfam" id="TIGR01848">
    <property type="entry name" value="PHA_reg_PhaR"/>
    <property type="match status" value="1"/>
</dbReference>
<evidence type="ECO:0000313" key="4">
    <source>
        <dbReference type="EMBL" id="MCB8874222.1"/>
    </source>
</evidence>
<gene>
    <name evidence="4" type="primary">phaR</name>
    <name evidence="4" type="ORF">ASILVAE211_03430</name>
</gene>
<sequence>MSQGEMPAGAPEAPAKPPVVVKKYANRRLYNTESSSYITLDNLATMVREGRDFIVYDAKSGEDITRSVLTQIIVEEESKGSALLPTAFLRNLIGFYGDSMQGALPRYLEQSMANFTQQQQQVRQAMQQTVGTLFPFDIEQVSRQNMAMMERAMSMFTPFYPAAEPAAEAPAKHPNVEHELTLLRGELARLQKELGETRAQLADQPAPKTKLDGRSAAD</sequence>
<keyword evidence="5" id="KW-1185">Reference proteome</keyword>
<accession>A0A963YP47</accession>
<reference evidence="4" key="1">
    <citation type="journal article" date="2021" name="Microorganisms">
        <title>Acidisoma silvae sp. nov. and Acidisomacellulosilytica sp. nov., Two Acidophilic Bacteria Isolated from Decaying Wood, Hydrolyzing Cellulose and Producing Poly-3-hydroxybutyrate.</title>
        <authorList>
            <person name="Mieszkin S."/>
            <person name="Pouder E."/>
            <person name="Uroz S."/>
            <person name="Simon-Colin C."/>
            <person name="Alain K."/>
        </authorList>
    </citation>
    <scope>NUCLEOTIDE SEQUENCE</scope>
    <source>
        <strain evidence="4">HW T2.11</strain>
    </source>
</reference>
<comment type="caution">
    <text evidence="4">The sequence shown here is derived from an EMBL/GenBank/DDBJ whole genome shotgun (WGS) entry which is preliminary data.</text>
</comment>
<dbReference type="EMBL" id="JAESVB010000001">
    <property type="protein sequence ID" value="MCB8874222.1"/>
    <property type="molecule type" value="Genomic_DNA"/>
</dbReference>
<dbReference type="InterPro" id="IPR012909">
    <property type="entry name" value="PHA_DNA-bd_N"/>
</dbReference>
<reference evidence="4" key="2">
    <citation type="submission" date="2021-01" db="EMBL/GenBank/DDBJ databases">
        <authorList>
            <person name="Mieszkin S."/>
            <person name="Pouder E."/>
            <person name="Alain K."/>
        </authorList>
    </citation>
    <scope>NUCLEOTIDE SEQUENCE</scope>
    <source>
        <strain evidence="4">HW T2.11</strain>
    </source>
</reference>
<feature type="domain" description="PHB accumulation regulatory" evidence="2">
    <location>
        <begin position="84"/>
        <end position="123"/>
    </location>
</feature>
<proteinExistence type="predicted"/>
<dbReference type="AlphaFoldDB" id="A0A963YP47"/>
<dbReference type="Pfam" id="PF05233">
    <property type="entry name" value="PHB_acc"/>
    <property type="match status" value="1"/>
</dbReference>
<dbReference type="Pfam" id="PF07879">
    <property type="entry name" value="PHB_acc_N"/>
    <property type="match status" value="1"/>
</dbReference>
<organism evidence="4 5">
    <name type="scientific">Acidisoma silvae</name>
    <dbReference type="NCBI Taxonomy" id="2802396"/>
    <lineage>
        <taxon>Bacteria</taxon>
        <taxon>Pseudomonadati</taxon>
        <taxon>Pseudomonadota</taxon>
        <taxon>Alphaproteobacteria</taxon>
        <taxon>Acetobacterales</taxon>
        <taxon>Acidocellaceae</taxon>
        <taxon>Acidisoma</taxon>
    </lineage>
</organism>
<protein>
    <submittedName>
        <fullName evidence="4">Polyhydroxyalkanoate synthesis repressor PhaR</fullName>
    </submittedName>
</protein>
<dbReference type="InterPro" id="IPR010134">
    <property type="entry name" value="PHA_reg_PhaR"/>
</dbReference>
<evidence type="ECO:0000259" key="2">
    <source>
        <dbReference type="Pfam" id="PF05233"/>
    </source>
</evidence>
<dbReference type="InterPro" id="IPR007897">
    <property type="entry name" value="PHB_accumulat"/>
</dbReference>
<dbReference type="RefSeq" id="WP_227319871.1">
    <property type="nucleotide sequence ID" value="NZ_JAESVB010000001.1"/>
</dbReference>
<dbReference type="GO" id="GO:0006355">
    <property type="term" value="P:regulation of DNA-templated transcription"/>
    <property type="evidence" value="ECO:0007669"/>
    <property type="project" value="InterPro"/>
</dbReference>
<dbReference type="Proteomes" id="UP000708298">
    <property type="component" value="Unassembled WGS sequence"/>
</dbReference>
<evidence type="ECO:0000313" key="5">
    <source>
        <dbReference type="Proteomes" id="UP000708298"/>
    </source>
</evidence>